<dbReference type="AlphaFoldDB" id="A0A929QTB9"/>
<evidence type="ECO:0000313" key="5">
    <source>
        <dbReference type="Proteomes" id="UP000757900"/>
    </source>
</evidence>
<gene>
    <name evidence="4" type="ORF">HXK00_03215</name>
</gene>
<dbReference type="SUPFAM" id="SSF46785">
    <property type="entry name" value="Winged helix' DNA-binding domain"/>
    <property type="match status" value="1"/>
</dbReference>
<evidence type="ECO:0000313" key="4">
    <source>
        <dbReference type="EMBL" id="MBF0934640.1"/>
    </source>
</evidence>
<dbReference type="Proteomes" id="UP000757900">
    <property type="component" value="Unassembled WGS sequence"/>
</dbReference>
<sequence length="395" mass="43606">MTITKKQAALRATILDKLYAKAPLSRIDIAKETGITPATTGSIIGDLIRQELVYEVGEAEDDTVGRKKTLLSLMPHRAYYLGVEISEKYLALVITDNLGEIQASDYSMTFQQLGNYPTSADLADFIHQFIAQHPDFSLTAIGVGLPGHVDFDLSPYIQSNNQHWQNLNLEELAQAFSLPVYFDNKSHCLTLAQRLYGQDDKNDHNFIVFHVANGIHCSYMYQGQIYGRQNFLIGEIGHTILNPQGEACTCGKRGCLQVYASEASLIAKAQTLYRVAQSTFLPSLVSEPEAITLTTIMDACALGDTSCLQLVQQACHYLSIALSNLSQLIDSDAIYLDGQFFSYPLVDTLLHQELAATTPLFHKQKKIRLIPLAYSPLNIARAATSLCVKASFLSA</sequence>
<dbReference type="Gene3D" id="3.30.420.40">
    <property type="match status" value="2"/>
</dbReference>
<proteinExistence type="inferred from homology"/>
<dbReference type="EMBL" id="JABZFV010000045">
    <property type="protein sequence ID" value="MBF0934640.1"/>
    <property type="molecule type" value="Genomic_DNA"/>
</dbReference>
<keyword evidence="3" id="KW-0119">Carbohydrate metabolism</keyword>
<comment type="similarity">
    <text evidence="2">Belongs to the ROK (NagC/XylR) family.</text>
</comment>
<protein>
    <submittedName>
        <fullName evidence="4">ROK family transcriptional regulator</fullName>
    </submittedName>
</protein>
<evidence type="ECO:0000256" key="1">
    <source>
        <dbReference type="ARBA" id="ARBA00002486"/>
    </source>
</evidence>
<dbReference type="Pfam" id="PF00480">
    <property type="entry name" value="ROK"/>
    <property type="match status" value="1"/>
</dbReference>
<keyword evidence="3" id="KW-0859">Xylose metabolism</keyword>
<dbReference type="InterPro" id="IPR036388">
    <property type="entry name" value="WH-like_DNA-bd_sf"/>
</dbReference>
<dbReference type="InterPro" id="IPR043129">
    <property type="entry name" value="ATPase_NBD"/>
</dbReference>
<organism evidence="4 5">
    <name type="scientific">Abiotrophia defectiva</name>
    <name type="common">Streptococcus defectivus</name>
    <dbReference type="NCBI Taxonomy" id="46125"/>
    <lineage>
        <taxon>Bacteria</taxon>
        <taxon>Bacillati</taxon>
        <taxon>Bacillota</taxon>
        <taxon>Bacilli</taxon>
        <taxon>Lactobacillales</taxon>
        <taxon>Aerococcaceae</taxon>
        <taxon>Abiotrophia</taxon>
    </lineage>
</organism>
<dbReference type="SUPFAM" id="SSF53067">
    <property type="entry name" value="Actin-like ATPase domain"/>
    <property type="match status" value="1"/>
</dbReference>
<dbReference type="InterPro" id="IPR036390">
    <property type="entry name" value="WH_DNA-bd_sf"/>
</dbReference>
<comment type="function">
    <text evidence="1">Transcriptional repressor of xylose-utilizing enzymes.</text>
</comment>
<evidence type="ECO:0000256" key="3">
    <source>
        <dbReference type="ARBA" id="ARBA00022629"/>
    </source>
</evidence>
<comment type="caution">
    <text evidence="4">The sequence shown here is derived from an EMBL/GenBank/DDBJ whole genome shotgun (WGS) entry which is preliminary data.</text>
</comment>
<name>A0A929QTB9_ABIDE</name>
<evidence type="ECO:0000256" key="2">
    <source>
        <dbReference type="ARBA" id="ARBA00006479"/>
    </source>
</evidence>
<dbReference type="PANTHER" id="PTHR18964:SF149">
    <property type="entry name" value="BIFUNCTIONAL UDP-N-ACETYLGLUCOSAMINE 2-EPIMERASE_N-ACETYLMANNOSAMINE KINASE"/>
    <property type="match status" value="1"/>
</dbReference>
<dbReference type="InterPro" id="IPR000600">
    <property type="entry name" value="ROK"/>
</dbReference>
<reference evidence="4" key="1">
    <citation type="submission" date="2020-04" db="EMBL/GenBank/DDBJ databases">
        <title>Deep metagenomics examines the oral microbiome during advanced dental caries in children, revealing novel taxa and co-occurrences with host molecules.</title>
        <authorList>
            <person name="Baker J.L."/>
            <person name="Morton J.T."/>
            <person name="Dinis M."/>
            <person name="Alvarez R."/>
            <person name="Tran N.C."/>
            <person name="Knight R."/>
            <person name="Edlund A."/>
        </authorList>
    </citation>
    <scope>NUCLEOTIDE SEQUENCE</scope>
    <source>
        <strain evidence="4">JCVI_23_bin.16</strain>
    </source>
</reference>
<dbReference type="GO" id="GO:0042732">
    <property type="term" value="P:D-xylose metabolic process"/>
    <property type="evidence" value="ECO:0007669"/>
    <property type="project" value="UniProtKB-KW"/>
</dbReference>
<dbReference type="Gene3D" id="1.10.10.10">
    <property type="entry name" value="Winged helix-like DNA-binding domain superfamily/Winged helix DNA-binding domain"/>
    <property type="match status" value="1"/>
</dbReference>
<dbReference type="PANTHER" id="PTHR18964">
    <property type="entry name" value="ROK (REPRESSOR, ORF, KINASE) FAMILY"/>
    <property type="match status" value="1"/>
</dbReference>
<accession>A0A929QTB9</accession>